<sequence>MSIYLAARLQQARRKKANAFKRGCALLSFAVTTTAALVAWPHHMNTEFAVTMADIASPVQVAEAKPDGIAAMFNQSIFEAQKELELGPAGPSAEEISKSFSNLRFAMLEARTKTPPKIDIDPIKVASISPKAAQTKALNRAERSFGAAAQTMPEVAALDAINALGDQEVGGETRDPSLPYPVTVPTKLAYARDNAPSLKDYKPVMTQASMDANKKQHWCLATAIYFEARGESYRGQVAVAQVVRNRVKHKAYPNSICSVVFQNQSWKNRCQFSFACDGIPERVNEKNAWKQAEEIATKVINGDIYLPEVANATHYHANYVWPKWAPKLKKLTKIGVHIFYRFRSG</sequence>
<dbReference type="Proteomes" id="UP001161405">
    <property type="component" value="Unassembled WGS sequence"/>
</dbReference>
<evidence type="ECO:0000313" key="2">
    <source>
        <dbReference type="EMBL" id="GLQ17832.1"/>
    </source>
</evidence>
<protein>
    <recommendedName>
        <fullName evidence="1">Cell wall hydrolase SleB domain-containing protein</fullName>
    </recommendedName>
</protein>
<dbReference type="InterPro" id="IPR011105">
    <property type="entry name" value="Cell_wall_hydrolase_SleB"/>
</dbReference>
<dbReference type="InterPro" id="IPR042047">
    <property type="entry name" value="SleB_dom1"/>
</dbReference>
<name>A0ABQ5URP7_9HYPH</name>
<keyword evidence="3" id="KW-1185">Reference proteome</keyword>
<dbReference type="Pfam" id="PF07486">
    <property type="entry name" value="Hydrolase_2"/>
    <property type="match status" value="1"/>
</dbReference>
<reference evidence="2" key="2">
    <citation type="submission" date="2023-01" db="EMBL/GenBank/DDBJ databases">
        <title>Draft genome sequence of Maritalea porphyrae strain NBRC 107169.</title>
        <authorList>
            <person name="Sun Q."/>
            <person name="Mori K."/>
        </authorList>
    </citation>
    <scope>NUCLEOTIDE SEQUENCE</scope>
    <source>
        <strain evidence="2">NBRC 107169</strain>
    </source>
</reference>
<organism evidence="2 3">
    <name type="scientific">Maritalea porphyrae</name>
    <dbReference type="NCBI Taxonomy" id="880732"/>
    <lineage>
        <taxon>Bacteria</taxon>
        <taxon>Pseudomonadati</taxon>
        <taxon>Pseudomonadota</taxon>
        <taxon>Alphaproteobacteria</taxon>
        <taxon>Hyphomicrobiales</taxon>
        <taxon>Devosiaceae</taxon>
        <taxon>Maritalea</taxon>
    </lineage>
</organism>
<accession>A0ABQ5URP7</accession>
<comment type="caution">
    <text evidence="2">The sequence shown here is derived from an EMBL/GenBank/DDBJ whole genome shotgun (WGS) entry which is preliminary data.</text>
</comment>
<evidence type="ECO:0000313" key="3">
    <source>
        <dbReference type="Proteomes" id="UP001161405"/>
    </source>
</evidence>
<dbReference type="EMBL" id="BSNI01000002">
    <property type="protein sequence ID" value="GLQ17832.1"/>
    <property type="molecule type" value="Genomic_DNA"/>
</dbReference>
<dbReference type="Gene3D" id="1.10.10.2520">
    <property type="entry name" value="Cell wall hydrolase SleB, domain 1"/>
    <property type="match status" value="1"/>
</dbReference>
<feature type="domain" description="Cell wall hydrolase SleB" evidence="1">
    <location>
        <begin position="230"/>
        <end position="340"/>
    </location>
</feature>
<gene>
    <name evidence="2" type="ORF">GCM10007879_20810</name>
</gene>
<reference evidence="2" key="1">
    <citation type="journal article" date="2014" name="Int. J. Syst. Evol. Microbiol.">
        <title>Complete genome of a new Firmicutes species belonging to the dominant human colonic microbiota ('Ruminococcus bicirculans') reveals two chromosomes and a selective capacity to utilize plant glucans.</title>
        <authorList>
            <consortium name="NISC Comparative Sequencing Program"/>
            <person name="Wegmann U."/>
            <person name="Louis P."/>
            <person name="Goesmann A."/>
            <person name="Henrissat B."/>
            <person name="Duncan S.H."/>
            <person name="Flint H.J."/>
        </authorList>
    </citation>
    <scope>NUCLEOTIDE SEQUENCE</scope>
    <source>
        <strain evidence="2">NBRC 107169</strain>
    </source>
</reference>
<evidence type="ECO:0000259" key="1">
    <source>
        <dbReference type="Pfam" id="PF07486"/>
    </source>
</evidence>
<proteinExistence type="predicted"/>